<proteinExistence type="predicted"/>
<sequence>MRNHKNATRTPAHTRPPPPPETRGRVRDTSRASNGKATSSTQTLTLTPSRPQQRPFVLVLLESIVSKHKFVQKRARVDDKLELWKFDPYGKRWVLRITLPCAAYCGKGT</sequence>
<accession>A0ACB7RRZ9</accession>
<evidence type="ECO:0000313" key="2">
    <source>
        <dbReference type="Proteomes" id="UP000821845"/>
    </source>
</evidence>
<gene>
    <name evidence="1" type="ORF">HPB50_020862</name>
</gene>
<evidence type="ECO:0000313" key="1">
    <source>
        <dbReference type="EMBL" id="KAH6924629.1"/>
    </source>
</evidence>
<dbReference type="Proteomes" id="UP000821845">
    <property type="component" value="Chromosome 8"/>
</dbReference>
<organism evidence="1 2">
    <name type="scientific">Hyalomma asiaticum</name>
    <name type="common">Tick</name>
    <dbReference type="NCBI Taxonomy" id="266040"/>
    <lineage>
        <taxon>Eukaryota</taxon>
        <taxon>Metazoa</taxon>
        <taxon>Ecdysozoa</taxon>
        <taxon>Arthropoda</taxon>
        <taxon>Chelicerata</taxon>
        <taxon>Arachnida</taxon>
        <taxon>Acari</taxon>
        <taxon>Parasitiformes</taxon>
        <taxon>Ixodida</taxon>
        <taxon>Ixodoidea</taxon>
        <taxon>Ixodidae</taxon>
        <taxon>Hyalomminae</taxon>
        <taxon>Hyalomma</taxon>
    </lineage>
</organism>
<dbReference type="EMBL" id="CM023488">
    <property type="protein sequence ID" value="KAH6924629.1"/>
    <property type="molecule type" value="Genomic_DNA"/>
</dbReference>
<comment type="caution">
    <text evidence="1">The sequence shown here is derived from an EMBL/GenBank/DDBJ whole genome shotgun (WGS) entry which is preliminary data.</text>
</comment>
<protein>
    <submittedName>
        <fullName evidence="1">Uncharacterized protein</fullName>
    </submittedName>
</protein>
<name>A0ACB7RRZ9_HYAAI</name>
<reference evidence="1" key="1">
    <citation type="submission" date="2020-05" db="EMBL/GenBank/DDBJ databases">
        <title>Large-scale comparative analyses of tick genomes elucidate their genetic diversity and vector capacities.</title>
        <authorList>
            <person name="Jia N."/>
            <person name="Wang J."/>
            <person name="Shi W."/>
            <person name="Du L."/>
            <person name="Sun Y."/>
            <person name="Zhan W."/>
            <person name="Jiang J."/>
            <person name="Wang Q."/>
            <person name="Zhang B."/>
            <person name="Ji P."/>
            <person name="Sakyi L.B."/>
            <person name="Cui X."/>
            <person name="Yuan T."/>
            <person name="Jiang B."/>
            <person name="Yang W."/>
            <person name="Lam T.T.-Y."/>
            <person name="Chang Q."/>
            <person name="Ding S."/>
            <person name="Wang X."/>
            <person name="Zhu J."/>
            <person name="Ruan X."/>
            <person name="Zhao L."/>
            <person name="Wei J."/>
            <person name="Que T."/>
            <person name="Du C."/>
            <person name="Cheng J."/>
            <person name="Dai P."/>
            <person name="Han X."/>
            <person name="Huang E."/>
            <person name="Gao Y."/>
            <person name="Liu J."/>
            <person name="Shao H."/>
            <person name="Ye R."/>
            <person name="Li L."/>
            <person name="Wei W."/>
            <person name="Wang X."/>
            <person name="Wang C."/>
            <person name="Yang T."/>
            <person name="Huo Q."/>
            <person name="Li W."/>
            <person name="Guo W."/>
            <person name="Chen H."/>
            <person name="Zhou L."/>
            <person name="Ni X."/>
            <person name="Tian J."/>
            <person name="Zhou Y."/>
            <person name="Sheng Y."/>
            <person name="Liu T."/>
            <person name="Pan Y."/>
            <person name="Xia L."/>
            <person name="Li J."/>
            <person name="Zhao F."/>
            <person name="Cao W."/>
        </authorList>
    </citation>
    <scope>NUCLEOTIDE SEQUENCE</scope>
    <source>
        <strain evidence="1">Hyas-2018</strain>
    </source>
</reference>
<keyword evidence="2" id="KW-1185">Reference proteome</keyword>